<dbReference type="SUPFAM" id="SSF54506">
    <property type="entry name" value="Diaminopimelate epimerase-like"/>
    <property type="match status" value="1"/>
</dbReference>
<evidence type="ECO:0000313" key="4">
    <source>
        <dbReference type="Proteomes" id="UP001216150"/>
    </source>
</evidence>
<evidence type="ECO:0000256" key="1">
    <source>
        <dbReference type="ARBA" id="ARBA00007673"/>
    </source>
</evidence>
<dbReference type="InterPro" id="IPR007400">
    <property type="entry name" value="PrpF-like"/>
</dbReference>
<gene>
    <name evidence="3" type="ORF">N7450_006513</name>
</gene>
<dbReference type="AlphaFoldDB" id="A0AAD6DI74"/>
<sequence>MDAPSAFVFSRPGINLTIGDRFYPRKLAIGGATSTSCKVAIISKSERHNIDVDYTVVQIALGQPMI</sequence>
<evidence type="ECO:0000256" key="2">
    <source>
        <dbReference type="ARBA" id="ARBA00023235"/>
    </source>
</evidence>
<dbReference type="EMBL" id="JAQJAC010000005">
    <property type="protein sequence ID" value="KAJ5583849.1"/>
    <property type="molecule type" value="Genomic_DNA"/>
</dbReference>
<name>A0AAD6DI74_9EURO</name>
<protein>
    <submittedName>
        <fullName evidence="3">Uncharacterized protein</fullName>
    </submittedName>
</protein>
<accession>A0AAD6DI74</accession>
<evidence type="ECO:0000313" key="3">
    <source>
        <dbReference type="EMBL" id="KAJ5583849.1"/>
    </source>
</evidence>
<dbReference type="GO" id="GO:0016853">
    <property type="term" value="F:isomerase activity"/>
    <property type="evidence" value="ECO:0007669"/>
    <property type="project" value="UniProtKB-KW"/>
</dbReference>
<proteinExistence type="inferred from homology"/>
<organism evidence="3 4">
    <name type="scientific">Penicillium hetheringtonii</name>
    <dbReference type="NCBI Taxonomy" id="911720"/>
    <lineage>
        <taxon>Eukaryota</taxon>
        <taxon>Fungi</taxon>
        <taxon>Dikarya</taxon>
        <taxon>Ascomycota</taxon>
        <taxon>Pezizomycotina</taxon>
        <taxon>Eurotiomycetes</taxon>
        <taxon>Eurotiomycetidae</taxon>
        <taxon>Eurotiales</taxon>
        <taxon>Aspergillaceae</taxon>
        <taxon>Penicillium</taxon>
    </lineage>
</organism>
<comment type="caution">
    <text evidence="3">The sequence shown here is derived from an EMBL/GenBank/DDBJ whole genome shotgun (WGS) entry which is preliminary data.</text>
</comment>
<keyword evidence="2" id="KW-0413">Isomerase</keyword>
<comment type="similarity">
    <text evidence="1">Belongs to the PrpF family.</text>
</comment>
<reference evidence="3 4" key="1">
    <citation type="journal article" date="2023" name="IMA Fungus">
        <title>Comparative genomic study of the Penicillium genus elucidates a diverse pangenome and 15 lateral gene transfer events.</title>
        <authorList>
            <person name="Petersen C."/>
            <person name="Sorensen T."/>
            <person name="Nielsen M.R."/>
            <person name="Sondergaard T.E."/>
            <person name="Sorensen J.L."/>
            <person name="Fitzpatrick D.A."/>
            <person name="Frisvad J.C."/>
            <person name="Nielsen K.L."/>
        </authorList>
    </citation>
    <scope>NUCLEOTIDE SEQUENCE [LARGE SCALE GENOMIC DNA]</scope>
    <source>
        <strain evidence="3 4">IBT 29057</strain>
    </source>
</reference>
<keyword evidence="4" id="KW-1185">Reference proteome</keyword>
<dbReference type="Proteomes" id="UP001216150">
    <property type="component" value="Unassembled WGS sequence"/>
</dbReference>
<dbReference type="Gene3D" id="3.10.310.10">
    <property type="entry name" value="Diaminopimelate Epimerase, Chain A, domain 1"/>
    <property type="match status" value="1"/>
</dbReference>
<dbReference type="Pfam" id="PF04303">
    <property type="entry name" value="PrpF"/>
    <property type="match status" value="1"/>
</dbReference>